<keyword evidence="5 7" id="KW-0658">Purine biosynthesis</keyword>
<dbReference type="KEGG" id="snep:Enr13x_18250"/>
<feature type="domain" description="Glutamine amidotransferase type-2" evidence="11">
    <location>
        <begin position="8"/>
        <end position="261"/>
    </location>
</feature>
<protein>
    <recommendedName>
        <fullName evidence="7">Amidophosphoribosyltransferase</fullName>
        <shortName evidence="7">ATase</shortName>
        <ecNumber evidence="7">2.4.2.14</ecNumber>
    </recommendedName>
    <alternativeName>
        <fullName evidence="7">Glutamine phosphoribosylpyrophosphate amidotransferase</fullName>
        <shortName evidence="7">GPATase</shortName>
    </alternativeName>
</protein>
<keyword evidence="13" id="KW-1185">Reference proteome</keyword>
<dbReference type="OrthoDB" id="9801213at2"/>
<evidence type="ECO:0000256" key="7">
    <source>
        <dbReference type="HAMAP-Rule" id="MF_01931"/>
    </source>
</evidence>
<comment type="function">
    <text evidence="7">Catalyzes the formation of phosphoribosylamine from phosphoribosylpyrophosphate (PRPP) and glutamine.</text>
</comment>
<keyword evidence="7 10" id="KW-0411">Iron-sulfur</keyword>
<dbReference type="CDD" id="cd06223">
    <property type="entry name" value="PRTases_typeI"/>
    <property type="match status" value="1"/>
</dbReference>
<dbReference type="Gene3D" id="3.40.50.2020">
    <property type="match status" value="1"/>
</dbReference>
<comment type="cofactor">
    <cofactor evidence="7 10">
        <name>[4Fe-4S] cluster</name>
        <dbReference type="ChEBI" id="CHEBI:49883"/>
    </cofactor>
    <text evidence="7 10">Binds 1 [4Fe-4S] cluster per subunit.</text>
</comment>
<comment type="similarity">
    <text evidence="2 7 8">In the C-terminal section; belongs to the purine/pyrimidine phosphoribosyltransferase family.</text>
</comment>
<dbReference type="SUPFAM" id="SSF56235">
    <property type="entry name" value="N-terminal nucleophile aminohydrolases (Ntn hydrolases)"/>
    <property type="match status" value="1"/>
</dbReference>
<dbReference type="InterPro" id="IPR029057">
    <property type="entry name" value="PRTase-like"/>
</dbReference>
<dbReference type="InterPro" id="IPR029055">
    <property type="entry name" value="Ntn_hydrolases_N"/>
</dbReference>
<accession>A0A518HM95</accession>
<dbReference type="SUPFAM" id="SSF53271">
    <property type="entry name" value="PRTase-like"/>
    <property type="match status" value="1"/>
</dbReference>
<evidence type="ECO:0000256" key="10">
    <source>
        <dbReference type="PIRSR" id="PIRSR000485-3"/>
    </source>
</evidence>
<evidence type="ECO:0000256" key="3">
    <source>
        <dbReference type="ARBA" id="ARBA00022676"/>
    </source>
</evidence>
<feature type="binding site" evidence="7 10">
    <location>
        <position position="278"/>
    </location>
    <ligand>
        <name>[4Fe-4S] cluster</name>
        <dbReference type="ChEBI" id="CHEBI:49883"/>
    </ligand>
</feature>
<dbReference type="PROSITE" id="PS51278">
    <property type="entry name" value="GATASE_TYPE_2"/>
    <property type="match status" value="1"/>
</dbReference>
<proteinExistence type="inferred from homology"/>
<feature type="active site" description="Nucleophile" evidence="7 9">
    <location>
        <position position="8"/>
    </location>
</feature>
<dbReference type="Pfam" id="PF13522">
    <property type="entry name" value="GATase_6"/>
    <property type="match status" value="1"/>
</dbReference>
<dbReference type="AlphaFoldDB" id="A0A518HM95"/>
<reference evidence="12 13" key="1">
    <citation type="submission" date="2019-03" db="EMBL/GenBank/DDBJ databases">
        <title>Deep-cultivation of Planctomycetes and their phenomic and genomic characterization uncovers novel biology.</title>
        <authorList>
            <person name="Wiegand S."/>
            <person name="Jogler M."/>
            <person name="Boedeker C."/>
            <person name="Pinto D."/>
            <person name="Vollmers J."/>
            <person name="Rivas-Marin E."/>
            <person name="Kohn T."/>
            <person name="Peeters S.H."/>
            <person name="Heuer A."/>
            <person name="Rast P."/>
            <person name="Oberbeckmann S."/>
            <person name="Bunk B."/>
            <person name="Jeske O."/>
            <person name="Meyerdierks A."/>
            <person name="Storesund J.E."/>
            <person name="Kallscheuer N."/>
            <person name="Luecker S."/>
            <person name="Lage O.M."/>
            <person name="Pohl T."/>
            <person name="Merkel B.J."/>
            <person name="Hornburger P."/>
            <person name="Mueller R.-W."/>
            <person name="Bruemmer F."/>
            <person name="Labrenz M."/>
            <person name="Spormann A.M."/>
            <person name="Op den Camp H."/>
            <person name="Overmann J."/>
            <person name="Amann R."/>
            <person name="Jetten M.S.M."/>
            <person name="Mascher T."/>
            <person name="Medema M.H."/>
            <person name="Devos D.P."/>
            <person name="Kaster A.-K."/>
            <person name="Ovreas L."/>
            <person name="Rohde M."/>
            <person name="Galperin M.Y."/>
            <person name="Jogler C."/>
        </authorList>
    </citation>
    <scope>NUCLEOTIDE SEQUENCE [LARGE SCALE GENOMIC DNA]</scope>
    <source>
        <strain evidence="12 13">Enr13</strain>
    </source>
</reference>
<dbReference type="EC" id="2.4.2.14" evidence="7"/>
<keyword evidence="3 7" id="KW-0328">Glycosyltransferase</keyword>
<sequence length="537" mass="59702">MSELHHECGVAAIYHLSGRGRSPMCTDEGPRQISRLLPRMLLDIQNRGQLAAGMSTYDPDRAKLLHTRKDVGTVTEVFRLNHRAKCESLMRGLAGRAAIGHVRYATCGQDDRSYAQPFVRDHIHKRKWFSFCFNGQLANYGVLKERLLADGDHHLTLDTDTEIILHEIGRVLSHSTERIEWIDVLRQVAGDFDGAYSLALLTAEGEMIVARDPLGIKPMCYVQEGPLFAAASESVALLNLGFETDQIKSLPPGHAIIVSPESGFRMEQFAPVQKPAHCFFEWIYFANVASTLDDRSVYMTRTRLGEELARCERELGRVPLDDPDTIIVPVPDTSKAAADAMAYQLSIPCREGLIRNRYAGRTFIEGGRARKVKAATKYTPLREVMEGKRIILVEDSIVRSTTMNVLLDRIREVGGAKEIHVRVACPPIVAPCFYGIDMSTIDQLIGPKYFGTEGELSDEAQQRLADDLGADSLRYLPVEALARAIDLPADNLCRACVTGNYPTTCGQHLYQIALDNRGNKIDSGRTYEQLAAALSEQ</sequence>
<keyword evidence="4 7" id="KW-0808">Transferase</keyword>
<dbReference type="InterPro" id="IPR005854">
    <property type="entry name" value="PurF"/>
</dbReference>
<evidence type="ECO:0000313" key="12">
    <source>
        <dbReference type="EMBL" id="QDV41982.1"/>
    </source>
</evidence>
<dbReference type="GO" id="GO:0009113">
    <property type="term" value="P:purine nucleobase biosynthetic process"/>
    <property type="evidence" value="ECO:0007669"/>
    <property type="project" value="InterPro"/>
</dbReference>
<organism evidence="12 13">
    <name type="scientific">Stieleria neptunia</name>
    <dbReference type="NCBI Taxonomy" id="2527979"/>
    <lineage>
        <taxon>Bacteria</taxon>
        <taxon>Pseudomonadati</taxon>
        <taxon>Planctomycetota</taxon>
        <taxon>Planctomycetia</taxon>
        <taxon>Pirellulales</taxon>
        <taxon>Pirellulaceae</taxon>
        <taxon>Stieleria</taxon>
    </lineage>
</organism>
<dbReference type="PIRSF" id="PIRSF000485">
    <property type="entry name" value="Amd_phspho_trans"/>
    <property type="match status" value="1"/>
</dbReference>
<dbReference type="Proteomes" id="UP000319004">
    <property type="component" value="Chromosome"/>
</dbReference>
<dbReference type="RefSeq" id="WP_145385632.1">
    <property type="nucleotide sequence ID" value="NZ_CP037423.1"/>
</dbReference>
<evidence type="ECO:0000256" key="8">
    <source>
        <dbReference type="PIRNR" id="PIRNR000485"/>
    </source>
</evidence>
<keyword evidence="7 10" id="KW-0479">Metal-binding</keyword>
<feature type="binding site" evidence="7 10">
    <location>
        <position position="432"/>
    </location>
    <ligand>
        <name>[4Fe-4S] cluster</name>
        <dbReference type="ChEBI" id="CHEBI:49883"/>
    </ligand>
</feature>
<evidence type="ECO:0000256" key="2">
    <source>
        <dbReference type="ARBA" id="ARBA00010138"/>
    </source>
</evidence>
<evidence type="ECO:0000256" key="4">
    <source>
        <dbReference type="ARBA" id="ARBA00022679"/>
    </source>
</evidence>
<dbReference type="HAMAP" id="MF_01931">
    <property type="entry name" value="PurF"/>
    <property type="match status" value="1"/>
</dbReference>
<dbReference type="GO" id="GO:0046872">
    <property type="term" value="F:metal ion binding"/>
    <property type="evidence" value="ECO:0007669"/>
    <property type="project" value="UniProtKB-KW"/>
</dbReference>
<dbReference type="EMBL" id="CP037423">
    <property type="protein sequence ID" value="QDV41982.1"/>
    <property type="molecule type" value="Genomic_DNA"/>
</dbReference>
<evidence type="ECO:0000256" key="9">
    <source>
        <dbReference type="PIRSR" id="PIRSR000485-1"/>
    </source>
</evidence>
<dbReference type="GO" id="GO:0051539">
    <property type="term" value="F:4 iron, 4 sulfur cluster binding"/>
    <property type="evidence" value="ECO:0007669"/>
    <property type="project" value="UniProtKB-KW"/>
</dbReference>
<dbReference type="InterPro" id="IPR017932">
    <property type="entry name" value="GATase_2_dom"/>
</dbReference>
<keyword evidence="7" id="KW-0004">4Fe-4S</keyword>
<feature type="binding site" evidence="7 10">
    <location>
        <position position="493"/>
    </location>
    <ligand>
        <name>[4Fe-4S] cluster</name>
        <dbReference type="ChEBI" id="CHEBI:49883"/>
    </ligand>
</feature>
<comment type="catalytic activity">
    <reaction evidence="7 8">
        <text>5-phospho-beta-D-ribosylamine + L-glutamate + diphosphate = 5-phospho-alpha-D-ribose 1-diphosphate + L-glutamine + H2O</text>
        <dbReference type="Rhea" id="RHEA:14905"/>
        <dbReference type="ChEBI" id="CHEBI:15377"/>
        <dbReference type="ChEBI" id="CHEBI:29985"/>
        <dbReference type="ChEBI" id="CHEBI:33019"/>
        <dbReference type="ChEBI" id="CHEBI:58017"/>
        <dbReference type="ChEBI" id="CHEBI:58359"/>
        <dbReference type="ChEBI" id="CHEBI:58681"/>
        <dbReference type="EC" id="2.4.2.14"/>
    </reaction>
</comment>
<evidence type="ECO:0000256" key="6">
    <source>
        <dbReference type="ARBA" id="ARBA00022962"/>
    </source>
</evidence>
<dbReference type="InterPro" id="IPR000836">
    <property type="entry name" value="PRTase_dom"/>
</dbReference>
<gene>
    <name evidence="7 12" type="primary">purF</name>
    <name evidence="12" type="ORF">Enr13x_18250</name>
</gene>
<dbReference type="UniPathway" id="UPA00074">
    <property type="reaction ID" value="UER00124"/>
</dbReference>
<dbReference type="PANTHER" id="PTHR11907">
    <property type="entry name" value="AMIDOPHOSPHORIBOSYLTRANSFERASE"/>
    <property type="match status" value="1"/>
</dbReference>
<comment type="caution">
    <text evidence="7">Lacks conserved residue(s) required for the propagation of feature annotation.</text>
</comment>
<evidence type="ECO:0000256" key="5">
    <source>
        <dbReference type="ARBA" id="ARBA00022755"/>
    </source>
</evidence>
<evidence type="ECO:0000256" key="1">
    <source>
        <dbReference type="ARBA" id="ARBA00005209"/>
    </source>
</evidence>
<name>A0A518HM95_9BACT</name>
<evidence type="ECO:0000259" key="11">
    <source>
        <dbReference type="PROSITE" id="PS51278"/>
    </source>
</evidence>
<keyword evidence="6 7" id="KW-0315">Glutamine amidotransferase</keyword>
<dbReference type="GO" id="GO:0006189">
    <property type="term" value="P:'de novo' IMP biosynthetic process"/>
    <property type="evidence" value="ECO:0007669"/>
    <property type="project" value="UniProtKB-UniRule"/>
</dbReference>
<dbReference type="Gene3D" id="3.60.20.10">
    <property type="entry name" value="Glutamine Phosphoribosylpyrophosphate, subunit 1, domain 1"/>
    <property type="match status" value="1"/>
</dbReference>
<comment type="pathway">
    <text evidence="1 7 8">Purine metabolism; IMP biosynthesis via de novo pathway; N(1)-(5-phospho-D-ribosyl)glycinamide from 5-phospho-alpha-D-ribose 1-diphosphate: step 1/2.</text>
</comment>
<dbReference type="GO" id="GO:0004044">
    <property type="term" value="F:amidophosphoribosyltransferase activity"/>
    <property type="evidence" value="ECO:0007669"/>
    <property type="project" value="UniProtKB-UniRule"/>
</dbReference>
<feature type="binding site" evidence="7 10">
    <location>
        <position position="496"/>
    </location>
    <ligand>
        <name>[4Fe-4S] cluster</name>
        <dbReference type="ChEBI" id="CHEBI:49883"/>
    </ligand>
</feature>
<keyword evidence="7 10" id="KW-0408">Iron</keyword>
<evidence type="ECO:0000313" key="13">
    <source>
        <dbReference type="Proteomes" id="UP000319004"/>
    </source>
</evidence>